<keyword evidence="3 6" id="KW-0815">Transposition</keyword>
<feature type="compositionally biased region" description="Basic and acidic residues" evidence="7">
    <location>
        <begin position="79"/>
        <end position="99"/>
    </location>
</feature>
<keyword evidence="6" id="KW-0814">Transposable element</keyword>
<dbReference type="Pfam" id="PF00872">
    <property type="entry name" value="Transposase_mut"/>
    <property type="match status" value="1"/>
</dbReference>
<keyword evidence="4 6" id="KW-0238">DNA-binding</keyword>
<dbReference type="Proteomes" id="UP000184130">
    <property type="component" value="Unassembled WGS sequence"/>
</dbReference>
<feature type="region of interest" description="Disordered" evidence="7">
    <location>
        <begin position="47"/>
        <end position="99"/>
    </location>
</feature>
<dbReference type="EMBL" id="FRBD01000025">
    <property type="protein sequence ID" value="SHL15281.1"/>
    <property type="molecule type" value="Genomic_DNA"/>
</dbReference>
<accession>A0A1M6YAL6</accession>
<dbReference type="GO" id="GO:0004803">
    <property type="term" value="F:transposase activity"/>
    <property type="evidence" value="ECO:0007669"/>
    <property type="project" value="UniProtKB-UniRule"/>
</dbReference>
<dbReference type="AlphaFoldDB" id="A0A1M6YAL6"/>
<comment type="function">
    <text evidence="1 6">Required for the transposition of the insertion element.</text>
</comment>
<name>A0A1M6YAL6_XYLRU</name>
<protein>
    <recommendedName>
        <fullName evidence="6">Mutator family transposase</fullName>
    </recommendedName>
</protein>
<dbReference type="GO" id="GO:0003677">
    <property type="term" value="F:DNA binding"/>
    <property type="evidence" value="ECO:0007669"/>
    <property type="project" value="UniProtKB-UniRule"/>
</dbReference>
<gene>
    <name evidence="8" type="ORF">SAMN05216463_12551</name>
    <name evidence="9" type="ORF">SAMN05216463_1311</name>
</gene>
<evidence type="ECO:0000313" key="8">
    <source>
        <dbReference type="EMBL" id="SHL15281.1"/>
    </source>
</evidence>
<organism evidence="8 10">
    <name type="scientific">Xylanibacter ruminicola</name>
    <name type="common">Prevotella ruminicola</name>
    <dbReference type="NCBI Taxonomy" id="839"/>
    <lineage>
        <taxon>Bacteria</taxon>
        <taxon>Pseudomonadati</taxon>
        <taxon>Bacteroidota</taxon>
        <taxon>Bacteroidia</taxon>
        <taxon>Bacteroidales</taxon>
        <taxon>Prevotellaceae</taxon>
        <taxon>Xylanibacter</taxon>
    </lineage>
</organism>
<evidence type="ECO:0000313" key="9">
    <source>
        <dbReference type="EMBL" id="SHL20358.1"/>
    </source>
</evidence>
<evidence type="ECO:0000256" key="3">
    <source>
        <dbReference type="ARBA" id="ARBA00022578"/>
    </source>
</evidence>
<sequence length="99" mass="11064">MMANEEIDYKLAAEQLRTGKPLFGKDGALAPMLERILNAALEGEMDAHLSEGSRESGNRRNGKMPKTVQTQYGEVTVETPRDRDGSFDPQTVRKRETIL</sequence>
<feature type="non-terminal residue" evidence="8">
    <location>
        <position position="99"/>
    </location>
</feature>
<comment type="similarity">
    <text evidence="2 6">Belongs to the transposase mutator family.</text>
</comment>
<evidence type="ECO:0000256" key="7">
    <source>
        <dbReference type="SAM" id="MobiDB-lite"/>
    </source>
</evidence>
<dbReference type="PANTHER" id="PTHR33217">
    <property type="entry name" value="TRANSPOSASE FOR INSERTION SEQUENCE ELEMENT IS1081"/>
    <property type="match status" value="1"/>
</dbReference>
<keyword evidence="5 6" id="KW-0233">DNA recombination</keyword>
<evidence type="ECO:0000256" key="1">
    <source>
        <dbReference type="ARBA" id="ARBA00002190"/>
    </source>
</evidence>
<feature type="compositionally biased region" description="Basic and acidic residues" evidence="7">
    <location>
        <begin position="47"/>
        <end position="58"/>
    </location>
</feature>
<dbReference type="InterPro" id="IPR001207">
    <property type="entry name" value="Transposase_mutator"/>
</dbReference>
<dbReference type="EMBL" id="FRBD01000031">
    <property type="protein sequence ID" value="SHL20358.1"/>
    <property type="molecule type" value="Genomic_DNA"/>
</dbReference>
<evidence type="ECO:0000313" key="10">
    <source>
        <dbReference type="Proteomes" id="UP000184130"/>
    </source>
</evidence>
<dbReference type="GO" id="GO:0006313">
    <property type="term" value="P:DNA transposition"/>
    <property type="evidence" value="ECO:0007669"/>
    <property type="project" value="UniProtKB-UniRule"/>
</dbReference>
<evidence type="ECO:0000256" key="6">
    <source>
        <dbReference type="RuleBase" id="RU365089"/>
    </source>
</evidence>
<dbReference type="PANTHER" id="PTHR33217:SF8">
    <property type="entry name" value="MUTATOR FAMILY TRANSPOSASE"/>
    <property type="match status" value="1"/>
</dbReference>
<reference evidence="8 10" key="1">
    <citation type="submission" date="2016-11" db="EMBL/GenBank/DDBJ databases">
        <authorList>
            <person name="Jaros S."/>
            <person name="Januszkiewicz K."/>
            <person name="Wedrychowicz H."/>
        </authorList>
    </citation>
    <scope>NUCLEOTIDE SEQUENCE [LARGE SCALE GENOMIC DNA]</scope>
    <source>
        <strain evidence="8 10">KHT3</strain>
    </source>
</reference>
<proteinExistence type="inferred from homology"/>
<evidence type="ECO:0000256" key="2">
    <source>
        <dbReference type="ARBA" id="ARBA00010961"/>
    </source>
</evidence>
<evidence type="ECO:0000256" key="5">
    <source>
        <dbReference type="ARBA" id="ARBA00023172"/>
    </source>
</evidence>
<evidence type="ECO:0000256" key="4">
    <source>
        <dbReference type="ARBA" id="ARBA00023125"/>
    </source>
</evidence>